<evidence type="ECO:0000259" key="1">
    <source>
        <dbReference type="SMART" id="SM00347"/>
    </source>
</evidence>
<dbReference type="Proteomes" id="UP001487305">
    <property type="component" value="Unassembled WGS sequence"/>
</dbReference>
<evidence type="ECO:0000313" key="3">
    <source>
        <dbReference type="Proteomes" id="UP001487305"/>
    </source>
</evidence>
<evidence type="ECO:0000313" key="2">
    <source>
        <dbReference type="EMBL" id="MEQ3364013.1"/>
    </source>
</evidence>
<dbReference type="RefSeq" id="WP_349227850.1">
    <property type="nucleotide sequence ID" value="NZ_JBBNOP010000015.1"/>
</dbReference>
<dbReference type="InterPro" id="IPR000835">
    <property type="entry name" value="HTH_MarR-typ"/>
</dbReference>
<dbReference type="PANTHER" id="PTHR33164">
    <property type="entry name" value="TRANSCRIPTIONAL REGULATOR, MARR FAMILY"/>
    <property type="match status" value="1"/>
</dbReference>
<dbReference type="CDD" id="cd00090">
    <property type="entry name" value="HTH_ARSR"/>
    <property type="match status" value="1"/>
</dbReference>
<dbReference type="InterPro" id="IPR039422">
    <property type="entry name" value="MarR/SlyA-like"/>
</dbReference>
<organism evidence="2 3">
    <name type="scientific">Raoultibacter massiliensis</name>
    <dbReference type="NCBI Taxonomy" id="1852371"/>
    <lineage>
        <taxon>Bacteria</taxon>
        <taxon>Bacillati</taxon>
        <taxon>Actinomycetota</taxon>
        <taxon>Coriobacteriia</taxon>
        <taxon>Eggerthellales</taxon>
        <taxon>Eggerthellaceae</taxon>
        <taxon>Raoultibacter</taxon>
    </lineage>
</organism>
<name>A0ABV1JG10_9ACTN</name>
<dbReference type="Pfam" id="PF12802">
    <property type="entry name" value="MarR_2"/>
    <property type="match status" value="1"/>
</dbReference>
<comment type="caution">
    <text evidence="2">The sequence shown here is derived from an EMBL/GenBank/DDBJ whole genome shotgun (WGS) entry which is preliminary data.</text>
</comment>
<dbReference type="SMART" id="SM00347">
    <property type="entry name" value="HTH_MARR"/>
    <property type="match status" value="2"/>
</dbReference>
<dbReference type="PANTHER" id="PTHR33164:SF43">
    <property type="entry name" value="HTH-TYPE TRANSCRIPTIONAL REPRESSOR YETL"/>
    <property type="match status" value="1"/>
</dbReference>
<proteinExistence type="predicted"/>
<dbReference type="Gene3D" id="1.10.10.10">
    <property type="entry name" value="Winged helix-like DNA-binding domain superfamily/Winged helix DNA-binding domain"/>
    <property type="match status" value="2"/>
</dbReference>
<keyword evidence="3" id="KW-1185">Reference proteome</keyword>
<protein>
    <submittedName>
        <fullName evidence="2">MarR family transcriptional regulator</fullName>
    </submittedName>
</protein>
<dbReference type="SUPFAM" id="SSF46785">
    <property type="entry name" value="Winged helix' DNA-binding domain"/>
    <property type="match status" value="2"/>
</dbReference>
<accession>A0ABV1JG10</accession>
<dbReference type="EMBL" id="JBBNOP010000015">
    <property type="protein sequence ID" value="MEQ3364013.1"/>
    <property type="molecule type" value="Genomic_DNA"/>
</dbReference>
<feature type="domain" description="HTH marR-type" evidence="1">
    <location>
        <begin position="26"/>
        <end position="131"/>
    </location>
</feature>
<dbReference type="InterPro" id="IPR036388">
    <property type="entry name" value="WH-like_DNA-bd_sf"/>
</dbReference>
<reference evidence="2 3" key="1">
    <citation type="submission" date="2024-04" db="EMBL/GenBank/DDBJ databases">
        <title>Human intestinal bacterial collection.</title>
        <authorList>
            <person name="Pauvert C."/>
            <person name="Hitch T.C.A."/>
            <person name="Clavel T."/>
        </authorList>
    </citation>
    <scope>NUCLEOTIDE SEQUENCE [LARGE SCALE GENOMIC DNA]</scope>
    <source>
        <strain evidence="2 3">CLA-KB-H42</strain>
    </source>
</reference>
<gene>
    <name evidence="2" type="ORF">AAA083_13600</name>
</gene>
<dbReference type="InterPro" id="IPR036390">
    <property type="entry name" value="WH_DNA-bd_sf"/>
</dbReference>
<dbReference type="InterPro" id="IPR011991">
    <property type="entry name" value="ArsR-like_HTH"/>
</dbReference>
<feature type="domain" description="HTH marR-type" evidence="1">
    <location>
        <begin position="175"/>
        <end position="275"/>
    </location>
</feature>
<sequence length="301" mass="33101">MAKNEVEFTPNMATAVIDVHHRITMHLKEEHGLPFLPCCVLASLRSHGGTMLIPDFPSAMISNENTVVAAAIRLEQRGLLEKTRRESDRRVVVLHETPEGAALVKRAFDGVYRQMTTTVWRRYSDGSIDEVLQAFHASAAGLGISDIEVNNEVHETLTPAFFMAIASLVRQWTQAASIAGSTSLTEYRCLALLEDRRKPLPCSELADTLLIDRSTVSAAVKSLLAKRLVRVKRGKDGRQRIVSATESGKANAACAKAELEKRTAACYADAAPQLRAKANEVYARMYIELAEWTGVEGLLIV</sequence>